<dbReference type="PANTHER" id="PTHR37283">
    <property type="entry name" value="PH DOMAIN-CONTAINING PROTEIN YHR131C"/>
    <property type="match status" value="1"/>
</dbReference>
<dbReference type="HOGENOM" id="CLU_028348_0_0_1"/>
<dbReference type="InterPro" id="IPR011993">
    <property type="entry name" value="PH-like_dom_sf"/>
</dbReference>
<proteinExistence type="predicted"/>
<dbReference type="Proteomes" id="UP000029964">
    <property type="component" value="Unassembled WGS sequence"/>
</dbReference>
<dbReference type="STRING" id="857340.A0A086THP3"/>
<feature type="region of interest" description="Disordered" evidence="1">
    <location>
        <begin position="1"/>
        <end position="102"/>
    </location>
</feature>
<feature type="domain" description="PH" evidence="2">
    <location>
        <begin position="125"/>
        <end position="251"/>
    </location>
</feature>
<name>A0A086THP3_HAPC1</name>
<keyword evidence="4" id="KW-1185">Reference proteome</keyword>
<dbReference type="Gene3D" id="2.30.29.30">
    <property type="entry name" value="Pleckstrin-homology domain (PH domain)/Phosphotyrosine-binding domain (PTB)"/>
    <property type="match status" value="1"/>
</dbReference>
<dbReference type="PANTHER" id="PTHR37283:SF1">
    <property type="entry name" value="PH DOMAIN-CONTAINING PROTEIN YHR131C"/>
    <property type="match status" value="1"/>
</dbReference>
<reference evidence="4" key="1">
    <citation type="journal article" date="2014" name="Genome Announc.">
        <title>Genome sequence and annotation of Acremonium chrysogenum, producer of the beta-lactam antibiotic cephalosporin C.</title>
        <authorList>
            <person name="Terfehr D."/>
            <person name="Dahlmann T.A."/>
            <person name="Specht T."/>
            <person name="Zadra I."/>
            <person name="Kuernsteiner H."/>
            <person name="Kueck U."/>
        </authorList>
    </citation>
    <scope>NUCLEOTIDE SEQUENCE [LARGE SCALE GENOMIC DNA]</scope>
    <source>
        <strain evidence="4">ATCC 11550 / CBS 779.69 / DSM 880 / IAM 14645 / JCM 23072 / IMI 49137</strain>
    </source>
</reference>
<evidence type="ECO:0000313" key="4">
    <source>
        <dbReference type="Proteomes" id="UP000029964"/>
    </source>
</evidence>
<organism evidence="3 4">
    <name type="scientific">Hapsidospora chrysogenum (strain ATCC 11550 / CBS 779.69 / DSM 880 / IAM 14645 / JCM 23072 / IMI 49137)</name>
    <name type="common">Acremonium chrysogenum</name>
    <dbReference type="NCBI Taxonomy" id="857340"/>
    <lineage>
        <taxon>Eukaryota</taxon>
        <taxon>Fungi</taxon>
        <taxon>Dikarya</taxon>
        <taxon>Ascomycota</taxon>
        <taxon>Pezizomycotina</taxon>
        <taxon>Sordariomycetes</taxon>
        <taxon>Hypocreomycetidae</taxon>
        <taxon>Hypocreales</taxon>
        <taxon>Bionectriaceae</taxon>
        <taxon>Hapsidospora</taxon>
    </lineage>
</organism>
<dbReference type="EMBL" id="JPKY01000001">
    <property type="protein sequence ID" value="KFH48875.1"/>
    <property type="molecule type" value="Genomic_DNA"/>
</dbReference>
<dbReference type="SUPFAM" id="SSF50729">
    <property type="entry name" value="PH domain-like"/>
    <property type="match status" value="1"/>
</dbReference>
<dbReference type="OrthoDB" id="5865767at2759"/>
<dbReference type="InterPro" id="IPR001849">
    <property type="entry name" value="PH_domain"/>
</dbReference>
<dbReference type="AlphaFoldDB" id="A0A086THP3"/>
<evidence type="ECO:0000313" key="3">
    <source>
        <dbReference type="EMBL" id="KFH48875.1"/>
    </source>
</evidence>
<protein>
    <recommendedName>
        <fullName evidence="2">PH domain-containing protein</fullName>
    </recommendedName>
</protein>
<accession>A0A086THP3</accession>
<feature type="region of interest" description="Disordered" evidence="1">
    <location>
        <begin position="288"/>
        <end position="394"/>
    </location>
</feature>
<dbReference type="SMART" id="SM00233">
    <property type="entry name" value="PH"/>
    <property type="match status" value="1"/>
</dbReference>
<feature type="compositionally biased region" description="Low complexity" evidence="1">
    <location>
        <begin position="72"/>
        <end position="81"/>
    </location>
</feature>
<sequence>MDPRQKAVLPHGPSTMAPPPPATVRRRLSMDEDLYYQRVMTEQPRRPSRPPPYEVDDPRIRENQRMEERPPAKATETAPAKGRSKIKWKGKGKDVASTSAPADAGRSVLHRIPDTGESLPAYSSSIELNGVFMKKHEIEDTIKRAEDRRWHTTYVTLTGTALNLYTVKKNRSWGRTREDGPTISPDNPPWMRKSKLEKSYSLLYADAGIAADYKKRRYVIRVRAETDQFLLSCIELSTFNMWLEGLFAAIDVALPIDDRDFPRDMSIPRVQRVRWYRGITGVQGGIAAAEPAQEDSQQEMQASEPAAEPSVGRTPPTHSLRRRSSTPDALPTLDQADAQSTRSLAVEDEADGGHQPTHGLGTNQEEEEGGGGGGGQDNDVRRAPASSIPRLDPAHRLSTSSYYNAGIDPHSGKWVPEHRWTSAHDLLYAKLCYSNLLFRSPRKSNYIIRQGKKWYVDWTTGRMVRVLPPTYGEVDYFGPWQVIHTENMRI</sequence>
<evidence type="ECO:0000256" key="1">
    <source>
        <dbReference type="SAM" id="MobiDB-lite"/>
    </source>
</evidence>
<comment type="caution">
    <text evidence="3">The sequence shown here is derived from an EMBL/GenBank/DDBJ whole genome shotgun (WGS) entry which is preliminary data.</text>
</comment>
<gene>
    <name evidence="3" type="ORF">ACRE_001050</name>
</gene>
<feature type="compositionally biased region" description="Basic and acidic residues" evidence="1">
    <location>
        <begin position="56"/>
        <end position="71"/>
    </location>
</feature>
<dbReference type="PROSITE" id="PS50003">
    <property type="entry name" value="PH_DOMAIN"/>
    <property type="match status" value="1"/>
</dbReference>
<evidence type="ECO:0000259" key="2">
    <source>
        <dbReference type="PROSITE" id="PS50003"/>
    </source>
</evidence>